<keyword evidence="3" id="KW-1185">Reference proteome</keyword>
<gene>
    <name evidence="2" type="ORF">KSP9073_01449</name>
</gene>
<feature type="transmembrane region" description="Helical" evidence="1">
    <location>
        <begin position="106"/>
        <end position="129"/>
    </location>
</feature>
<sequence length="167" mass="18118">MDSLGVLLYVCLSGLLASVMIEVLERLGILYKAYVLIGAADISGLLVFIAVAISLPLINNPRKFVVIAIFVHGLLLSLMQVCIKNAHIFGFNEPSSQKELEVFHTVLTYGFLIAFVGILVLSVLGVLLITLDPTSKTSDAPTAPVPSDLARDLRLSRSRARRSRVGR</sequence>
<evidence type="ECO:0000256" key="1">
    <source>
        <dbReference type="SAM" id="Phobius"/>
    </source>
</evidence>
<dbReference type="AlphaFoldDB" id="A0A2R8CKK9"/>
<dbReference type="EMBL" id="ONZI01000002">
    <property type="protein sequence ID" value="SPJ33440.1"/>
    <property type="molecule type" value="Genomic_DNA"/>
</dbReference>
<organism evidence="2 3">
    <name type="scientific">Kushneria phyllosphaerae</name>
    <dbReference type="NCBI Taxonomy" id="2100822"/>
    <lineage>
        <taxon>Bacteria</taxon>
        <taxon>Pseudomonadati</taxon>
        <taxon>Pseudomonadota</taxon>
        <taxon>Gammaproteobacteria</taxon>
        <taxon>Oceanospirillales</taxon>
        <taxon>Halomonadaceae</taxon>
        <taxon>Kushneria</taxon>
    </lineage>
</organism>
<keyword evidence="1" id="KW-0472">Membrane</keyword>
<reference evidence="3" key="1">
    <citation type="submission" date="2018-03" db="EMBL/GenBank/DDBJ databases">
        <authorList>
            <person name="Navarro De La Torre S."/>
        </authorList>
    </citation>
    <scope>NUCLEOTIDE SEQUENCE [LARGE SCALE GENOMIC DNA]</scope>
    <source>
        <strain evidence="3">EAod3</strain>
    </source>
</reference>
<evidence type="ECO:0000313" key="2">
    <source>
        <dbReference type="EMBL" id="SPJ33440.1"/>
    </source>
</evidence>
<feature type="transmembrane region" description="Helical" evidence="1">
    <location>
        <begin position="64"/>
        <end position="86"/>
    </location>
</feature>
<evidence type="ECO:0000313" key="3">
    <source>
        <dbReference type="Proteomes" id="UP000244934"/>
    </source>
</evidence>
<keyword evidence="1" id="KW-0812">Transmembrane</keyword>
<proteinExistence type="predicted"/>
<protein>
    <submittedName>
        <fullName evidence="2">Uncharacterized protein</fullName>
    </submittedName>
</protein>
<name>A0A2R8CKK9_9GAMM</name>
<feature type="transmembrane region" description="Helical" evidence="1">
    <location>
        <begin position="33"/>
        <end position="57"/>
    </location>
</feature>
<dbReference type="Proteomes" id="UP000244934">
    <property type="component" value="Unassembled WGS sequence"/>
</dbReference>
<accession>A0A2R8CKK9</accession>
<keyword evidence="1" id="KW-1133">Transmembrane helix</keyword>